<dbReference type="PANTHER" id="PTHR43630:SF2">
    <property type="entry name" value="GLYCOSYLTRANSFERASE"/>
    <property type="match status" value="1"/>
</dbReference>
<sequence>MPQDRIVIVALLANEDMRRNAKKYLATVTPASFPVILLVEGQELEARDRQRLDNAQHAALLAPAASITKGWLDELLVIAEQHPDSVVVPGSPNVNGPQRLILEEKQSVRYLKDQGPYAVNIRKHFANITQPIHYATDLVACSRGAWVCEALDTGGTSSREAFSALYRDRPLLLAQGAAVFSSEIKSQLIPGAPMASPLVSLCMIVKDEEEVIADALDSARGLADEVIVYDTGSTDDTVAIATRHGARVIQGQWRDDFAWARNQTLQYATGMWILWIDADERVRGDKEALRVRLEDPLAPFESYSIRIENVTGGGLTSFNHYANRVFRRKDCFWRGALHETIWYRDELRTCHAVPAPEMYLEHFGYLDNTMIDKKKADRNIRISEGNQSAASPEEAAMHEARSLMMANRLEEAIALVETQVIDGDSRAMRRLGVLALGSWYRTVGRYDDAEIAIERYEGEGYDPSFAHKERAQLAFEQKDYAKALAYADLVTETVVDYDGLTVSPDGLIGLKARCLVKLDRPDEASRLVIEGLARGVMDIHLNELIELMNQGQVPMSELADALPNDKEQLIIAQVLQIDPSIADDILVELHALRPDDRTLLAAASLVARHLNDERRHYWLGVLAECGLEGSLGSSNADDMSA</sequence>
<keyword evidence="3" id="KW-1185">Reference proteome</keyword>
<dbReference type="GO" id="GO:0016757">
    <property type="term" value="F:glycosyltransferase activity"/>
    <property type="evidence" value="ECO:0007669"/>
    <property type="project" value="UniProtKB-KW"/>
</dbReference>
<accession>A0A0D8FQT3</accession>
<dbReference type="Gene3D" id="1.25.40.10">
    <property type="entry name" value="Tetratricopeptide repeat domain"/>
    <property type="match status" value="1"/>
</dbReference>
<feature type="domain" description="Glycosyltransferase 2-like" evidence="1">
    <location>
        <begin position="200"/>
        <end position="283"/>
    </location>
</feature>
<keyword evidence="2" id="KW-0808">Transferase</keyword>
<dbReference type="Gene3D" id="3.90.550.10">
    <property type="entry name" value="Spore Coat Polysaccharide Biosynthesis Protein SpsA, Chain A"/>
    <property type="match status" value="1"/>
</dbReference>
<dbReference type="InterPro" id="IPR001173">
    <property type="entry name" value="Glyco_trans_2-like"/>
</dbReference>
<evidence type="ECO:0000313" key="2">
    <source>
        <dbReference type="EMBL" id="KJE75633.1"/>
    </source>
</evidence>
<keyword evidence="2" id="KW-0328">Glycosyltransferase</keyword>
<protein>
    <submittedName>
        <fullName evidence="2">SPBc2 prophage-derived glycosyltransferase SunS</fullName>
        <ecNumber evidence="2">2.4.1.-</ecNumber>
    </submittedName>
</protein>
<reference evidence="2 3" key="1">
    <citation type="submission" date="2015-01" db="EMBL/GenBank/DDBJ databases">
        <title>Draft genome of the acidophilic iron oxidizer Ferrimicrobium acidiphilum strain T23.</title>
        <authorList>
            <person name="Poehlein A."/>
            <person name="Eisen S."/>
            <person name="Schloemann M."/>
            <person name="Johnson B.D."/>
            <person name="Daniel R."/>
            <person name="Muehling M."/>
        </authorList>
    </citation>
    <scope>NUCLEOTIDE SEQUENCE [LARGE SCALE GENOMIC DNA]</scope>
    <source>
        <strain evidence="2 3">T23</strain>
    </source>
</reference>
<organism evidence="2 3">
    <name type="scientific">Ferrimicrobium acidiphilum DSM 19497</name>
    <dbReference type="NCBI Taxonomy" id="1121877"/>
    <lineage>
        <taxon>Bacteria</taxon>
        <taxon>Bacillati</taxon>
        <taxon>Actinomycetota</taxon>
        <taxon>Acidimicrobiia</taxon>
        <taxon>Acidimicrobiales</taxon>
        <taxon>Acidimicrobiaceae</taxon>
        <taxon>Ferrimicrobium</taxon>
    </lineage>
</organism>
<comment type="caution">
    <text evidence="2">The sequence shown here is derived from an EMBL/GenBank/DDBJ whole genome shotgun (WGS) entry which is preliminary data.</text>
</comment>
<dbReference type="EC" id="2.4.1.-" evidence="2"/>
<dbReference type="EMBL" id="JXUW01000034">
    <property type="protein sequence ID" value="KJE75633.1"/>
    <property type="molecule type" value="Genomic_DNA"/>
</dbReference>
<dbReference type="Pfam" id="PF00535">
    <property type="entry name" value="Glycos_transf_2"/>
    <property type="match status" value="1"/>
</dbReference>
<dbReference type="RefSeq" id="WP_035391054.1">
    <property type="nucleotide sequence ID" value="NZ_JQKF01000036.1"/>
</dbReference>
<dbReference type="AlphaFoldDB" id="A0A0D8FQT3"/>
<dbReference type="SUPFAM" id="SSF48452">
    <property type="entry name" value="TPR-like"/>
    <property type="match status" value="1"/>
</dbReference>
<name>A0A0D8FQT3_9ACTN</name>
<dbReference type="InterPro" id="IPR011990">
    <property type="entry name" value="TPR-like_helical_dom_sf"/>
</dbReference>
<dbReference type="Proteomes" id="UP000032336">
    <property type="component" value="Unassembled WGS sequence"/>
</dbReference>
<dbReference type="PATRIC" id="fig|1121877.4.peg.2972"/>
<gene>
    <name evidence="2" type="primary">sunS2</name>
    <name evidence="2" type="ORF">FEAC_26560</name>
</gene>
<proteinExistence type="predicted"/>
<dbReference type="OrthoDB" id="153025at2"/>
<dbReference type="InterPro" id="IPR029044">
    <property type="entry name" value="Nucleotide-diphossugar_trans"/>
</dbReference>
<evidence type="ECO:0000259" key="1">
    <source>
        <dbReference type="Pfam" id="PF00535"/>
    </source>
</evidence>
<dbReference type="eggNOG" id="COG0463">
    <property type="taxonomic scope" value="Bacteria"/>
</dbReference>
<dbReference type="SUPFAM" id="SSF53448">
    <property type="entry name" value="Nucleotide-diphospho-sugar transferases"/>
    <property type="match status" value="1"/>
</dbReference>
<dbReference type="GeneID" id="78373662"/>
<dbReference type="STRING" id="1121877.FEAC_26560"/>
<evidence type="ECO:0000313" key="3">
    <source>
        <dbReference type="Proteomes" id="UP000032336"/>
    </source>
</evidence>
<dbReference type="CDD" id="cd02511">
    <property type="entry name" value="Beta4Glucosyltransferase"/>
    <property type="match status" value="1"/>
</dbReference>
<dbReference type="PANTHER" id="PTHR43630">
    <property type="entry name" value="POLY-BETA-1,6-N-ACETYL-D-GLUCOSAMINE SYNTHASE"/>
    <property type="match status" value="1"/>
</dbReference>